<dbReference type="OrthoDB" id="9828452at2"/>
<dbReference type="Proteomes" id="UP000198943">
    <property type="component" value="Unassembled WGS sequence"/>
</dbReference>
<feature type="non-terminal residue" evidence="1">
    <location>
        <position position="593"/>
    </location>
</feature>
<organism evidence="1 2">
    <name type="scientific">Succiniclasticum ruminis</name>
    <dbReference type="NCBI Taxonomy" id="40841"/>
    <lineage>
        <taxon>Bacteria</taxon>
        <taxon>Bacillati</taxon>
        <taxon>Bacillota</taxon>
        <taxon>Negativicutes</taxon>
        <taxon>Acidaminococcales</taxon>
        <taxon>Acidaminococcaceae</taxon>
        <taxon>Succiniclasticum</taxon>
    </lineage>
</organism>
<sequence>MALKNYGTAETPFYEEDKTLFEIMLGKLPKRKKDAERMAEGIGAILLGRMGHSIFDTLGFFLELSIQERVIQNYHAGAISAGLSKILKKNLPKVEENLFTNFKAWQELISERIQEGKADFSSFKGPQDAGETWILRYAINPYILSIYMKDSLPVTESTMKDRKAEAAQRVREAVAAALDETTAEQSGKKAQKETALLKYVKALEHLYEIRTGAEPELHFVLPERIAFYMNPVTGEVIDLRPYAEEIHSLIAPVSWRYILDYTGVITDYLAKRKELQKEAQHRKSIFDKAFIKMFNSTPTNELVNLNTTISGDTQKNTEYFQQNLFEGEWNYKKGGTEVFLPIKMSAGNVLPPIFSTSTQKTMHFISLLFTAHNSAKRPDNVFPIVETSVREYMAATGRKQTLNNVKETTKILKRDLDTLAKISLKYNDKKYSLSRVNPFAETHMERGKIKVVLAPTFAEFLVKTTGFLMNYPAALLKLKENNSNIYPLGYKLALNRSNDANIRKGKANILSVPVCLEACLGLPDIESVKKQHNSPAKRIIEPFEKALDSLQQQGVLERWEYCQAKGEPLGQPAVTDYNYFTSLYILYEIKDFP</sequence>
<evidence type="ECO:0000313" key="2">
    <source>
        <dbReference type="Proteomes" id="UP000198943"/>
    </source>
</evidence>
<protein>
    <submittedName>
        <fullName evidence="1">Uncharacterized protein</fullName>
    </submittedName>
</protein>
<dbReference type="AlphaFoldDB" id="A0A1G6P7Q7"/>
<reference evidence="2" key="1">
    <citation type="submission" date="2016-10" db="EMBL/GenBank/DDBJ databases">
        <authorList>
            <person name="Varghese N."/>
            <person name="Submissions S."/>
        </authorList>
    </citation>
    <scope>NUCLEOTIDE SEQUENCE [LARGE SCALE GENOMIC DNA]</scope>
    <source>
        <strain evidence="2">DSM 11005</strain>
    </source>
</reference>
<dbReference type="RefSeq" id="WP_143006023.1">
    <property type="nucleotide sequence ID" value="NZ_FMYW01000022.1"/>
</dbReference>
<dbReference type="EMBL" id="FMYW01000022">
    <property type="protein sequence ID" value="SDC76129.1"/>
    <property type="molecule type" value="Genomic_DNA"/>
</dbReference>
<accession>A0A1G6P7Q7</accession>
<gene>
    <name evidence="1" type="ORF">SAMN04487864_1222</name>
</gene>
<proteinExistence type="predicted"/>
<evidence type="ECO:0000313" key="1">
    <source>
        <dbReference type="EMBL" id="SDC76129.1"/>
    </source>
</evidence>
<keyword evidence="2" id="KW-1185">Reference proteome</keyword>
<name>A0A1G6P7Q7_9FIRM</name>